<dbReference type="Proteomes" id="UP000823775">
    <property type="component" value="Unassembled WGS sequence"/>
</dbReference>
<name>A0ABS8RZ82_DATST</name>
<proteinExistence type="predicted"/>
<feature type="non-terminal residue" evidence="1">
    <location>
        <position position="1"/>
    </location>
</feature>
<evidence type="ECO:0000313" key="2">
    <source>
        <dbReference type="Proteomes" id="UP000823775"/>
    </source>
</evidence>
<dbReference type="EMBL" id="JACEIK010000160">
    <property type="protein sequence ID" value="MCD7451295.1"/>
    <property type="molecule type" value="Genomic_DNA"/>
</dbReference>
<sequence length="66" mass="7338">AYVLKIKDTQKNSPCLDGSVDMTAYMPFVIMGQIIKTSVGVMEDVLVKFGKFVHPADIVLLDYDID</sequence>
<reference evidence="1 2" key="1">
    <citation type="journal article" date="2021" name="BMC Genomics">
        <title>Datura genome reveals duplications of psychoactive alkaloid biosynthetic genes and high mutation rate following tissue culture.</title>
        <authorList>
            <person name="Rajewski A."/>
            <person name="Carter-House D."/>
            <person name="Stajich J."/>
            <person name="Litt A."/>
        </authorList>
    </citation>
    <scope>NUCLEOTIDE SEQUENCE [LARGE SCALE GENOMIC DNA]</scope>
    <source>
        <strain evidence="1">AR-01</strain>
    </source>
</reference>
<evidence type="ECO:0000313" key="1">
    <source>
        <dbReference type="EMBL" id="MCD7451295.1"/>
    </source>
</evidence>
<organism evidence="1 2">
    <name type="scientific">Datura stramonium</name>
    <name type="common">Jimsonweed</name>
    <name type="synonym">Common thornapple</name>
    <dbReference type="NCBI Taxonomy" id="4076"/>
    <lineage>
        <taxon>Eukaryota</taxon>
        <taxon>Viridiplantae</taxon>
        <taxon>Streptophyta</taxon>
        <taxon>Embryophyta</taxon>
        <taxon>Tracheophyta</taxon>
        <taxon>Spermatophyta</taxon>
        <taxon>Magnoliopsida</taxon>
        <taxon>eudicotyledons</taxon>
        <taxon>Gunneridae</taxon>
        <taxon>Pentapetalae</taxon>
        <taxon>asterids</taxon>
        <taxon>lamiids</taxon>
        <taxon>Solanales</taxon>
        <taxon>Solanaceae</taxon>
        <taxon>Solanoideae</taxon>
        <taxon>Datureae</taxon>
        <taxon>Datura</taxon>
    </lineage>
</organism>
<accession>A0ABS8RZ82</accession>
<comment type="caution">
    <text evidence="1">The sequence shown here is derived from an EMBL/GenBank/DDBJ whole genome shotgun (WGS) entry which is preliminary data.</text>
</comment>
<keyword evidence="2" id="KW-1185">Reference proteome</keyword>
<protein>
    <submittedName>
        <fullName evidence="1">Uncharacterized protein</fullName>
    </submittedName>
</protein>
<gene>
    <name evidence="1" type="ORF">HAX54_010816</name>
</gene>